<evidence type="ECO:0000259" key="1">
    <source>
        <dbReference type="Pfam" id="PF03992"/>
    </source>
</evidence>
<dbReference type="Proteomes" id="UP000241167">
    <property type="component" value="Unassembled WGS sequence"/>
</dbReference>
<sequence>MVVREWRGRAQRIRKAAYPAHFHQHVVPALRHQPGCLGAELLVREDGDVVGFVVLTRWESMMAIGAFAGSDPRIAVVAPDAARSLISFDCYARHYEVAGHFAA</sequence>
<gene>
    <name evidence="2" type="ORF">C7I55_25940</name>
</gene>
<comment type="caution">
    <text evidence="2">The sequence shown here is derived from an EMBL/GenBank/DDBJ whole genome shotgun (WGS) entry which is preliminary data.</text>
</comment>
<dbReference type="Gene3D" id="3.30.70.100">
    <property type="match status" value="1"/>
</dbReference>
<name>A0A2P7QF20_9SPHN</name>
<dbReference type="EMBL" id="PXYI01000013">
    <property type="protein sequence ID" value="PSJ36515.1"/>
    <property type="molecule type" value="Genomic_DNA"/>
</dbReference>
<dbReference type="RefSeq" id="WP_106515963.1">
    <property type="nucleotide sequence ID" value="NZ_PXYI01000013.1"/>
</dbReference>
<keyword evidence="2" id="KW-0560">Oxidoreductase</keyword>
<dbReference type="OrthoDB" id="7210869at2"/>
<evidence type="ECO:0000313" key="2">
    <source>
        <dbReference type="EMBL" id="PSJ36515.1"/>
    </source>
</evidence>
<dbReference type="InterPro" id="IPR007138">
    <property type="entry name" value="ABM_dom"/>
</dbReference>
<organism evidence="2 3">
    <name type="scientific">Allosphingosinicella deserti</name>
    <dbReference type="NCBI Taxonomy" id="2116704"/>
    <lineage>
        <taxon>Bacteria</taxon>
        <taxon>Pseudomonadati</taxon>
        <taxon>Pseudomonadota</taxon>
        <taxon>Alphaproteobacteria</taxon>
        <taxon>Sphingomonadales</taxon>
        <taxon>Sphingomonadaceae</taxon>
        <taxon>Allosphingosinicella</taxon>
    </lineage>
</organism>
<keyword evidence="2" id="KW-0503">Monooxygenase</keyword>
<dbReference type="Pfam" id="PF03992">
    <property type="entry name" value="ABM"/>
    <property type="match status" value="1"/>
</dbReference>
<feature type="domain" description="ABM" evidence="1">
    <location>
        <begin position="15"/>
        <end position="71"/>
    </location>
</feature>
<evidence type="ECO:0000313" key="3">
    <source>
        <dbReference type="Proteomes" id="UP000241167"/>
    </source>
</evidence>
<dbReference type="SUPFAM" id="SSF54909">
    <property type="entry name" value="Dimeric alpha+beta barrel"/>
    <property type="match status" value="1"/>
</dbReference>
<dbReference type="GO" id="GO:0004497">
    <property type="term" value="F:monooxygenase activity"/>
    <property type="evidence" value="ECO:0007669"/>
    <property type="project" value="UniProtKB-KW"/>
</dbReference>
<reference evidence="2 3" key="1">
    <citation type="submission" date="2018-03" db="EMBL/GenBank/DDBJ databases">
        <title>The draft genome of Sphingosinicella sp. GL-C-18.</title>
        <authorList>
            <person name="Liu L."/>
            <person name="Li L."/>
            <person name="Liang L."/>
            <person name="Zhang X."/>
            <person name="Wang T."/>
        </authorList>
    </citation>
    <scope>NUCLEOTIDE SEQUENCE [LARGE SCALE GENOMIC DNA]</scope>
    <source>
        <strain evidence="2 3">GL-C-18</strain>
    </source>
</reference>
<accession>A0A2P7QF20</accession>
<proteinExistence type="predicted"/>
<dbReference type="InterPro" id="IPR011008">
    <property type="entry name" value="Dimeric_a/b-barrel"/>
</dbReference>
<protein>
    <submittedName>
        <fullName evidence="2">Antibiotic biosynthesis monooxygenase</fullName>
    </submittedName>
</protein>
<keyword evidence="3" id="KW-1185">Reference proteome</keyword>
<dbReference type="AlphaFoldDB" id="A0A2P7QF20"/>